<keyword evidence="2" id="KW-1185">Reference proteome</keyword>
<evidence type="ECO:0000313" key="2">
    <source>
        <dbReference type="Proteomes" id="UP000291084"/>
    </source>
</evidence>
<name>A0A0S3R533_PHAAN</name>
<dbReference type="EMBL" id="AP015034">
    <property type="protein sequence ID" value="BAT75632.1"/>
    <property type="molecule type" value="Genomic_DNA"/>
</dbReference>
<dbReference type="AlphaFoldDB" id="A0A0S3R533"/>
<protein>
    <submittedName>
        <fullName evidence="1">Uncharacterized protein</fullName>
    </submittedName>
</protein>
<dbReference type="Proteomes" id="UP000291084">
    <property type="component" value="Chromosome 1"/>
</dbReference>
<evidence type="ECO:0000313" key="1">
    <source>
        <dbReference type="EMBL" id="BAT75632.1"/>
    </source>
</evidence>
<reference evidence="1 2" key="1">
    <citation type="journal article" date="2015" name="Sci. Rep.">
        <title>The power of single molecule real-time sequencing technology in the de novo assembly of a eukaryotic genome.</title>
        <authorList>
            <person name="Sakai H."/>
            <person name="Naito K."/>
            <person name="Ogiso-Tanaka E."/>
            <person name="Takahashi Y."/>
            <person name="Iseki K."/>
            <person name="Muto C."/>
            <person name="Satou K."/>
            <person name="Teruya K."/>
            <person name="Shiroma A."/>
            <person name="Shimoji M."/>
            <person name="Hirano T."/>
            <person name="Itoh T."/>
            <person name="Kaga A."/>
            <person name="Tomooka N."/>
        </authorList>
    </citation>
    <scope>NUCLEOTIDE SEQUENCE [LARGE SCALE GENOMIC DNA]</scope>
    <source>
        <strain evidence="2">cv. Shumari</strain>
    </source>
</reference>
<sequence length="79" mass="9042">MIISLSLIMLNHKALTRSMSLFLRISCSNPHPIFIQFVSSNLGTNMRSQSKRISSHCSHGRTNSVIKRNKICHQQTFKK</sequence>
<gene>
    <name evidence="1" type="primary">Vigan.01G352300</name>
    <name evidence="1" type="ORF">VIGAN_01352300</name>
</gene>
<proteinExistence type="predicted"/>
<organism evidence="1 2">
    <name type="scientific">Vigna angularis var. angularis</name>
    <dbReference type="NCBI Taxonomy" id="157739"/>
    <lineage>
        <taxon>Eukaryota</taxon>
        <taxon>Viridiplantae</taxon>
        <taxon>Streptophyta</taxon>
        <taxon>Embryophyta</taxon>
        <taxon>Tracheophyta</taxon>
        <taxon>Spermatophyta</taxon>
        <taxon>Magnoliopsida</taxon>
        <taxon>eudicotyledons</taxon>
        <taxon>Gunneridae</taxon>
        <taxon>Pentapetalae</taxon>
        <taxon>rosids</taxon>
        <taxon>fabids</taxon>
        <taxon>Fabales</taxon>
        <taxon>Fabaceae</taxon>
        <taxon>Papilionoideae</taxon>
        <taxon>50 kb inversion clade</taxon>
        <taxon>NPAAA clade</taxon>
        <taxon>indigoferoid/millettioid clade</taxon>
        <taxon>Phaseoleae</taxon>
        <taxon>Vigna</taxon>
    </lineage>
</organism>
<accession>A0A0S3R533</accession>